<protein>
    <submittedName>
        <fullName evidence="2">Plastocyanin</fullName>
    </submittedName>
</protein>
<sequence>MSVKILVVLLTVTVLLVGVALTIGGGSSIPMPGTTGLWGHGRMMGDGRRDPGTAMGAALADAPGPRVSAAQATELAQQIPAGASVDRTARQVTLSGSAVSFAAVASQSSMYSFQIAGMTNPSVTVPTGTRVSIQVINADNDMAHGVVVTMAHSTSWMPMMAAGPAFPGAGLFALGESTSAGLHTATITFTAGTPGRYTYLCAVADHARRGMLGSFTIQDHG</sequence>
<evidence type="ECO:0000313" key="2">
    <source>
        <dbReference type="EMBL" id="MBA8930513.1"/>
    </source>
</evidence>
<organism evidence="2 3">
    <name type="scientific">Kutzneria viridogrisea</name>
    <dbReference type="NCBI Taxonomy" id="47990"/>
    <lineage>
        <taxon>Bacteria</taxon>
        <taxon>Bacillati</taxon>
        <taxon>Actinomycetota</taxon>
        <taxon>Actinomycetes</taxon>
        <taxon>Pseudonocardiales</taxon>
        <taxon>Pseudonocardiaceae</taxon>
        <taxon>Kutzneria</taxon>
    </lineage>
</organism>
<dbReference type="EMBL" id="JACJID010000007">
    <property type="protein sequence ID" value="MBA8930513.1"/>
    <property type="molecule type" value="Genomic_DNA"/>
</dbReference>
<dbReference type="Gene3D" id="2.60.40.420">
    <property type="entry name" value="Cupredoxins - blue copper proteins"/>
    <property type="match status" value="1"/>
</dbReference>
<gene>
    <name evidence="2" type="ORF">BC739_007760</name>
</gene>
<reference evidence="2 3" key="1">
    <citation type="submission" date="2020-08" db="EMBL/GenBank/DDBJ databases">
        <title>Genomic Encyclopedia of Archaeal and Bacterial Type Strains, Phase II (KMG-II): from individual species to whole genera.</title>
        <authorList>
            <person name="Goeker M."/>
        </authorList>
    </citation>
    <scope>NUCLEOTIDE SEQUENCE [LARGE SCALE GENOMIC DNA]</scope>
    <source>
        <strain evidence="2 3">DSM 43850</strain>
    </source>
</reference>
<dbReference type="Proteomes" id="UP000517916">
    <property type="component" value="Unassembled WGS sequence"/>
</dbReference>
<proteinExistence type="predicted"/>
<keyword evidence="3" id="KW-1185">Reference proteome</keyword>
<keyword evidence="1" id="KW-0479">Metal-binding</keyword>
<dbReference type="RefSeq" id="WP_182839924.1">
    <property type="nucleotide sequence ID" value="NZ_BAAABQ010000008.1"/>
</dbReference>
<evidence type="ECO:0000256" key="1">
    <source>
        <dbReference type="ARBA" id="ARBA00022723"/>
    </source>
</evidence>
<accession>A0ABR6BUC6</accession>
<dbReference type="PROSITE" id="PS00079">
    <property type="entry name" value="MULTICOPPER_OXIDASE1"/>
    <property type="match status" value="1"/>
</dbReference>
<dbReference type="InterPro" id="IPR033138">
    <property type="entry name" value="Cu_oxidase_CS"/>
</dbReference>
<name>A0ABR6BUC6_9PSEU</name>
<comment type="caution">
    <text evidence="2">The sequence shown here is derived from an EMBL/GenBank/DDBJ whole genome shotgun (WGS) entry which is preliminary data.</text>
</comment>
<dbReference type="SUPFAM" id="SSF49503">
    <property type="entry name" value="Cupredoxins"/>
    <property type="match status" value="1"/>
</dbReference>
<dbReference type="InterPro" id="IPR008972">
    <property type="entry name" value="Cupredoxin"/>
</dbReference>
<evidence type="ECO:0000313" key="3">
    <source>
        <dbReference type="Proteomes" id="UP000517916"/>
    </source>
</evidence>